<dbReference type="RefSeq" id="WP_230528464.1">
    <property type="nucleotide sequence ID" value="NZ_JAJGAK010000006.1"/>
</dbReference>
<dbReference type="Pfam" id="PF02518">
    <property type="entry name" value="HATPase_c"/>
    <property type="match status" value="1"/>
</dbReference>
<comment type="caution">
    <text evidence="13">The sequence shown here is derived from an EMBL/GenBank/DDBJ whole genome shotgun (WGS) entry which is preliminary data.</text>
</comment>
<dbReference type="InterPro" id="IPR013656">
    <property type="entry name" value="PAS_4"/>
</dbReference>
<dbReference type="Pfam" id="PF00072">
    <property type="entry name" value="Response_reg"/>
    <property type="match status" value="1"/>
</dbReference>
<name>A0ABS8JM43_9GAMM</name>
<dbReference type="PANTHER" id="PTHR43065">
    <property type="entry name" value="SENSOR HISTIDINE KINASE"/>
    <property type="match status" value="1"/>
</dbReference>
<dbReference type="InterPro" id="IPR004358">
    <property type="entry name" value="Sig_transdc_His_kin-like_C"/>
</dbReference>
<dbReference type="CDD" id="cd00130">
    <property type="entry name" value="PAS"/>
    <property type="match status" value="1"/>
</dbReference>
<dbReference type="InterPro" id="IPR005467">
    <property type="entry name" value="His_kinase_dom"/>
</dbReference>
<feature type="domain" description="Response regulatory" evidence="11">
    <location>
        <begin position="538"/>
        <end position="650"/>
    </location>
</feature>
<reference evidence="13" key="1">
    <citation type="submission" date="2021-10" db="EMBL/GenBank/DDBJ databases">
        <authorList>
            <person name="Lyu M."/>
            <person name="Wang X."/>
            <person name="Meng X."/>
            <person name="Xu K."/>
        </authorList>
    </citation>
    <scope>NUCLEOTIDE SEQUENCE</scope>
    <source>
        <strain evidence="13">A6</strain>
    </source>
</reference>
<dbReference type="SUPFAM" id="SSF55785">
    <property type="entry name" value="PYP-like sensor domain (PAS domain)"/>
    <property type="match status" value="1"/>
</dbReference>
<dbReference type="Gene3D" id="3.30.450.20">
    <property type="entry name" value="PAS domain"/>
    <property type="match status" value="1"/>
</dbReference>
<comment type="catalytic activity">
    <reaction evidence="1">
        <text>ATP + protein L-histidine = ADP + protein N-phospho-L-histidine.</text>
        <dbReference type="EC" id="2.7.13.3"/>
    </reaction>
</comment>
<evidence type="ECO:0000256" key="3">
    <source>
        <dbReference type="ARBA" id="ARBA00022553"/>
    </source>
</evidence>
<dbReference type="InterPro" id="IPR003594">
    <property type="entry name" value="HATPase_dom"/>
</dbReference>
<dbReference type="InterPro" id="IPR000014">
    <property type="entry name" value="PAS"/>
</dbReference>
<feature type="domain" description="PAS" evidence="12">
    <location>
        <begin position="5"/>
        <end position="51"/>
    </location>
</feature>
<evidence type="ECO:0000256" key="4">
    <source>
        <dbReference type="ARBA" id="ARBA00022679"/>
    </source>
</evidence>
<dbReference type="SMART" id="SM00065">
    <property type="entry name" value="GAF"/>
    <property type="match status" value="1"/>
</dbReference>
<evidence type="ECO:0000256" key="8">
    <source>
        <dbReference type="ARBA" id="ARBA00023012"/>
    </source>
</evidence>
<dbReference type="InterPro" id="IPR029016">
    <property type="entry name" value="GAF-like_dom_sf"/>
</dbReference>
<dbReference type="InterPro" id="IPR036890">
    <property type="entry name" value="HATPase_C_sf"/>
</dbReference>
<dbReference type="PRINTS" id="PR00344">
    <property type="entry name" value="BCTRLSENSOR"/>
</dbReference>
<evidence type="ECO:0000259" key="12">
    <source>
        <dbReference type="PROSITE" id="PS50112"/>
    </source>
</evidence>
<dbReference type="Gene3D" id="3.30.565.10">
    <property type="entry name" value="Histidine kinase-like ATPase, C-terminal domain"/>
    <property type="match status" value="1"/>
</dbReference>
<organism evidence="13 14">
    <name type="scientific">Noviluteimonas lactosilytica</name>
    <dbReference type="NCBI Taxonomy" id="2888523"/>
    <lineage>
        <taxon>Bacteria</taxon>
        <taxon>Pseudomonadati</taxon>
        <taxon>Pseudomonadota</taxon>
        <taxon>Gammaproteobacteria</taxon>
        <taxon>Lysobacterales</taxon>
        <taxon>Lysobacteraceae</taxon>
        <taxon>Noviluteimonas</taxon>
    </lineage>
</organism>
<dbReference type="EMBL" id="JAJGAK010000006">
    <property type="protein sequence ID" value="MCC8364664.1"/>
    <property type="molecule type" value="Genomic_DNA"/>
</dbReference>
<evidence type="ECO:0000313" key="14">
    <source>
        <dbReference type="Proteomes" id="UP001165293"/>
    </source>
</evidence>
<evidence type="ECO:0000256" key="7">
    <source>
        <dbReference type="ARBA" id="ARBA00022840"/>
    </source>
</evidence>
<keyword evidence="8" id="KW-0902">Two-component regulatory system</keyword>
<evidence type="ECO:0000259" key="10">
    <source>
        <dbReference type="PROSITE" id="PS50109"/>
    </source>
</evidence>
<dbReference type="PROSITE" id="PS50109">
    <property type="entry name" value="HIS_KIN"/>
    <property type="match status" value="1"/>
</dbReference>
<dbReference type="CDD" id="cd00082">
    <property type="entry name" value="HisKA"/>
    <property type="match status" value="1"/>
</dbReference>
<dbReference type="SMART" id="SM00448">
    <property type="entry name" value="REC"/>
    <property type="match status" value="1"/>
</dbReference>
<keyword evidence="5" id="KW-0547">Nucleotide-binding</keyword>
<evidence type="ECO:0000259" key="11">
    <source>
        <dbReference type="PROSITE" id="PS50110"/>
    </source>
</evidence>
<evidence type="ECO:0000256" key="2">
    <source>
        <dbReference type="ARBA" id="ARBA00012438"/>
    </source>
</evidence>
<evidence type="ECO:0000256" key="1">
    <source>
        <dbReference type="ARBA" id="ARBA00000085"/>
    </source>
</evidence>
<gene>
    <name evidence="13" type="ORF">LK996_16455</name>
</gene>
<dbReference type="InterPro" id="IPR003661">
    <property type="entry name" value="HisK_dim/P_dom"/>
</dbReference>
<evidence type="ECO:0000313" key="13">
    <source>
        <dbReference type="EMBL" id="MCC8364664.1"/>
    </source>
</evidence>
<dbReference type="NCBIfam" id="TIGR00229">
    <property type="entry name" value="sensory_box"/>
    <property type="match status" value="1"/>
</dbReference>
<keyword evidence="3 9" id="KW-0597">Phosphoprotein</keyword>
<feature type="modified residue" description="4-aspartylphosphate" evidence="9">
    <location>
        <position position="589"/>
    </location>
</feature>
<dbReference type="Gene3D" id="3.30.450.40">
    <property type="match status" value="1"/>
</dbReference>
<proteinExistence type="predicted"/>
<dbReference type="SUPFAM" id="SSF55781">
    <property type="entry name" value="GAF domain-like"/>
    <property type="match status" value="1"/>
</dbReference>
<dbReference type="SUPFAM" id="SSF52172">
    <property type="entry name" value="CheY-like"/>
    <property type="match status" value="1"/>
</dbReference>
<sequence>MDTGLFEALPDALLIVDAEGRILRANANAHRLFGHSEGSLVGLAVEALMPETARGRHREHRMAYAAAPRVRPMGAGGMALVGQRRNGEQFPVEIALAPLAAAGEFEQFLASVRDISETLRARQALERARYDRVIADLGQEALEARSPDAFLERLPHVLSESFDEGVHVALWLRGANEGPRWVSSSSGAGHEIDAGLPSRFVTHEFRVFNLDNGDRHTIGLVSAVAGCRACALAPLLDRNNLTGALIAWSVEPSRFDHDAQHLLQSSATLVSAVLQRSRTEAQLAHAQRLDSLGQLTGGIAHDFNNLLTVMSGSLQLLAAEHDGTPGSNALIESALRAARRGADLTDKLLSFGRRKQLRPAAIDAARLLEDIRVLLQRTLSDNVQLDVIVPMGLPPTFADAGQLDSALVNLALNARDAMPDGGSITLSVKEHWVPPGGTLAGLAPAHYIAYSVADTGTGMPPDIVARAIEPFFTTKGGRGSGLGLSMVYGFVQQSGGGMTIDSTAGVGTRVSLYLPVAREVLAHRPSSGVPVASAHAARALIVEDDAEVRAIASAFVRSLGYDIVAVPDYDAAVAQLARDRGAFDVVFSDLMLGGGPDGAALAALVRERWPAIGVVVTSGHAHGLEGEQPYEILPKPYDREQLAAALSRCRRSSTAT</sequence>
<dbReference type="InterPro" id="IPR001789">
    <property type="entry name" value="Sig_transdc_resp-reg_receiver"/>
</dbReference>
<dbReference type="EC" id="2.7.13.3" evidence="2"/>
<keyword evidence="14" id="KW-1185">Reference proteome</keyword>
<evidence type="ECO:0000256" key="9">
    <source>
        <dbReference type="PROSITE-ProRule" id="PRU00169"/>
    </source>
</evidence>
<dbReference type="Gene3D" id="3.40.50.2300">
    <property type="match status" value="1"/>
</dbReference>
<dbReference type="SMART" id="SM00091">
    <property type="entry name" value="PAS"/>
    <property type="match status" value="1"/>
</dbReference>
<dbReference type="InterPro" id="IPR003018">
    <property type="entry name" value="GAF"/>
</dbReference>
<dbReference type="Pfam" id="PF08448">
    <property type="entry name" value="PAS_4"/>
    <property type="match status" value="1"/>
</dbReference>
<dbReference type="InterPro" id="IPR035965">
    <property type="entry name" value="PAS-like_dom_sf"/>
</dbReference>
<dbReference type="SMART" id="SM00387">
    <property type="entry name" value="HATPase_c"/>
    <property type="match status" value="1"/>
</dbReference>
<dbReference type="InterPro" id="IPR036097">
    <property type="entry name" value="HisK_dim/P_sf"/>
</dbReference>
<feature type="domain" description="Histidine kinase" evidence="10">
    <location>
        <begin position="298"/>
        <end position="518"/>
    </location>
</feature>
<evidence type="ECO:0000256" key="6">
    <source>
        <dbReference type="ARBA" id="ARBA00022777"/>
    </source>
</evidence>
<dbReference type="SUPFAM" id="SSF47384">
    <property type="entry name" value="Homodimeric domain of signal transducing histidine kinase"/>
    <property type="match status" value="1"/>
</dbReference>
<dbReference type="Pfam" id="PF01590">
    <property type="entry name" value="GAF"/>
    <property type="match status" value="1"/>
</dbReference>
<dbReference type="SMART" id="SM00388">
    <property type="entry name" value="HisKA"/>
    <property type="match status" value="1"/>
</dbReference>
<accession>A0ABS8JM43</accession>
<dbReference type="Proteomes" id="UP001165293">
    <property type="component" value="Unassembled WGS sequence"/>
</dbReference>
<dbReference type="PROSITE" id="PS50112">
    <property type="entry name" value="PAS"/>
    <property type="match status" value="1"/>
</dbReference>
<dbReference type="Gene3D" id="1.10.287.130">
    <property type="match status" value="1"/>
</dbReference>
<dbReference type="PROSITE" id="PS50110">
    <property type="entry name" value="RESPONSE_REGULATORY"/>
    <property type="match status" value="1"/>
</dbReference>
<dbReference type="PANTHER" id="PTHR43065:SF46">
    <property type="entry name" value="C4-DICARBOXYLATE TRANSPORT SENSOR PROTEIN DCTB"/>
    <property type="match status" value="1"/>
</dbReference>
<dbReference type="SUPFAM" id="SSF55874">
    <property type="entry name" value="ATPase domain of HSP90 chaperone/DNA topoisomerase II/histidine kinase"/>
    <property type="match status" value="1"/>
</dbReference>
<dbReference type="Pfam" id="PF00512">
    <property type="entry name" value="HisKA"/>
    <property type="match status" value="1"/>
</dbReference>
<protein>
    <recommendedName>
        <fullName evidence="2">histidine kinase</fullName>
        <ecNumber evidence="2">2.7.13.3</ecNumber>
    </recommendedName>
</protein>
<keyword evidence="6" id="KW-0418">Kinase</keyword>
<keyword evidence="4" id="KW-0808">Transferase</keyword>
<keyword evidence="7" id="KW-0067">ATP-binding</keyword>
<dbReference type="InterPro" id="IPR011006">
    <property type="entry name" value="CheY-like_superfamily"/>
</dbReference>
<evidence type="ECO:0000256" key="5">
    <source>
        <dbReference type="ARBA" id="ARBA00022741"/>
    </source>
</evidence>